<organism evidence="2">
    <name type="scientific">Tanacetum cinerariifolium</name>
    <name type="common">Dalmatian daisy</name>
    <name type="synonym">Chrysanthemum cinerariifolium</name>
    <dbReference type="NCBI Taxonomy" id="118510"/>
    <lineage>
        <taxon>Eukaryota</taxon>
        <taxon>Viridiplantae</taxon>
        <taxon>Streptophyta</taxon>
        <taxon>Embryophyta</taxon>
        <taxon>Tracheophyta</taxon>
        <taxon>Spermatophyta</taxon>
        <taxon>Magnoliopsida</taxon>
        <taxon>eudicotyledons</taxon>
        <taxon>Gunneridae</taxon>
        <taxon>Pentapetalae</taxon>
        <taxon>asterids</taxon>
        <taxon>campanulids</taxon>
        <taxon>Asterales</taxon>
        <taxon>Asteraceae</taxon>
        <taxon>Asteroideae</taxon>
        <taxon>Anthemideae</taxon>
        <taxon>Anthemidinae</taxon>
        <taxon>Tanacetum</taxon>
    </lineage>
</organism>
<sequence>MSYMQQPMQNPKDISDPTTTFDMALQLMSKEFQLNNTTTTNNNQRSSSNPYYSQIAQLGAYDETESDNANCTLGNNLQQASIYGTQSDKAPVYDIDGSAEVSSKEQGEETIQQHSANIEETRAYHESLFHNLAAEVKKVNSFLKEETKFVQDCKSLAKEADESFDKHKALELEIECLLRVDAIFPKVGETNALSNQVTSNLVPSSQEPNDVKNDNVIFPGIFRMNPCKASMVENFMPNKHVKASVRTKLITISQTHVITKNDVNSKTNDFSPKDVKSTTKTRRPLPRNNTKNDKVPSKPKSSRLLNNLEKIEENHRNLQSSSNKKHMSSECNNIKLAIRNAKSEVVCAMCK</sequence>
<comment type="caution">
    <text evidence="2">The sequence shown here is derived from an EMBL/GenBank/DDBJ whole genome shotgun (WGS) entry which is preliminary data.</text>
</comment>
<dbReference type="AlphaFoldDB" id="A0A6L2K8B5"/>
<protein>
    <submittedName>
        <fullName evidence="2">Uncharacterized protein</fullName>
    </submittedName>
</protein>
<evidence type="ECO:0000256" key="1">
    <source>
        <dbReference type="SAM" id="MobiDB-lite"/>
    </source>
</evidence>
<proteinExistence type="predicted"/>
<feature type="region of interest" description="Disordered" evidence="1">
    <location>
        <begin position="263"/>
        <end position="303"/>
    </location>
</feature>
<gene>
    <name evidence="2" type="ORF">Tci_017649</name>
</gene>
<evidence type="ECO:0000313" key="2">
    <source>
        <dbReference type="EMBL" id="GEU45671.1"/>
    </source>
</evidence>
<name>A0A6L2K8B5_TANCI</name>
<accession>A0A6L2K8B5</accession>
<reference evidence="2" key="1">
    <citation type="journal article" date="2019" name="Sci. Rep.">
        <title>Draft genome of Tanacetum cinerariifolium, the natural source of mosquito coil.</title>
        <authorList>
            <person name="Yamashiro T."/>
            <person name="Shiraishi A."/>
            <person name="Satake H."/>
            <person name="Nakayama K."/>
        </authorList>
    </citation>
    <scope>NUCLEOTIDE SEQUENCE</scope>
</reference>
<dbReference type="EMBL" id="BKCJ010002018">
    <property type="protein sequence ID" value="GEU45671.1"/>
    <property type="molecule type" value="Genomic_DNA"/>
</dbReference>